<sequence length="114" mass="12943">MGLLALRMPRSDVEEPRRSAMALGMFGSRTLRIFMLWIEDGQDRQTQLFQRVDGLVEDRHMEYCRCCIGGPVSREAWAYSVGLSSVSSLWTRKHIDYPGCGLTVLPSKDSIMTN</sequence>
<evidence type="ECO:0000313" key="2">
    <source>
        <dbReference type="Proteomes" id="UP001151760"/>
    </source>
</evidence>
<accession>A0ABQ5BNV2</accession>
<comment type="caution">
    <text evidence="1">The sequence shown here is derived from an EMBL/GenBank/DDBJ whole genome shotgun (WGS) entry which is preliminary data.</text>
</comment>
<organism evidence="1 2">
    <name type="scientific">Tanacetum coccineum</name>
    <dbReference type="NCBI Taxonomy" id="301880"/>
    <lineage>
        <taxon>Eukaryota</taxon>
        <taxon>Viridiplantae</taxon>
        <taxon>Streptophyta</taxon>
        <taxon>Embryophyta</taxon>
        <taxon>Tracheophyta</taxon>
        <taxon>Spermatophyta</taxon>
        <taxon>Magnoliopsida</taxon>
        <taxon>eudicotyledons</taxon>
        <taxon>Gunneridae</taxon>
        <taxon>Pentapetalae</taxon>
        <taxon>asterids</taxon>
        <taxon>campanulids</taxon>
        <taxon>Asterales</taxon>
        <taxon>Asteraceae</taxon>
        <taxon>Asteroideae</taxon>
        <taxon>Anthemideae</taxon>
        <taxon>Anthemidinae</taxon>
        <taxon>Tanacetum</taxon>
    </lineage>
</organism>
<reference evidence="1" key="1">
    <citation type="journal article" date="2022" name="Int. J. Mol. Sci.">
        <title>Draft Genome of Tanacetum Coccineum: Genomic Comparison of Closely Related Tanacetum-Family Plants.</title>
        <authorList>
            <person name="Yamashiro T."/>
            <person name="Shiraishi A."/>
            <person name="Nakayama K."/>
            <person name="Satake H."/>
        </authorList>
    </citation>
    <scope>NUCLEOTIDE SEQUENCE</scope>
</reference>
<evidence type="ECO:0000313" key="1">
    <source>
        <dbReference type="EMBL" id="GJT15477.1"/>
    </source>
</evidence>
<reference evidence="1" key="2">
    <citation type="submission" date="2022-01" db="EMBL/GenBank/DDBJ databases">
        <authorList>
            <person name="Yamashiro T."/>
            <person name="Shiraishi A."/>
            <person name="Satake H."/>
            <person name="Nakayama K."/>
        </authorList>
    </citation>
    <scope>NUCLEOTIDE SEQUENCE</scope>
</reference>
<dbReference type="Proteomes" id="UP001151760">
    <property type="component" value="Unassembled WGS sequence"/>
</dbReference>
<keyword evidence="2" id="KW-1185">Reference proteome</keyword>
<dbReference type="EMBL" id="BQNB010013399">
    <property type="protein sequence ID" value="GJT15477.1"/>
    <property type="molecule type" value="Genomic_DNA"/>
</dbReference>
<name>A0ABQ5BNV2_9ASTR</name>
<protein>
    <submittedName>
        <fullName evidence="1">Uncharacterized protein</fullName>
    </submittedName>
</protein>
<gene>
    <name evidence="1" type="ORF">Tco_0874183</name>
</gene>
<proteinExistence type="predicted"/>